<comment type="caution">
    <text evidence="1">The sequence shown here is derived from an EMBL/GenBank/DDBJ whole genome shotgun (WGS) entry which is preliminary data.</text>
</comment>
<evidence type="ECO:0000313" key="2">
    <source>
        <dbReference type="Proteomes" id="UP001632038"/>
    </source>
</evidence>
<proteinExistence type="predicted"/>
<keyword evidence="2" id="KW-1185">Reference proteome</keyword>
<protein>
    <submittedName>
        <fullName evidence="1">Uncharacterized protein</fullName>
    </submittedName>
</protein>
<evidence type="ECO:0000313" key="1">
    <source>
        <dbReference type="EMBL" id="KAL3651245.1"/>
    </source>
</evidence>
<name>A0ABD3E9X4_9LAMI</name>
<organism evidence="1 2">
    <name type="scientific">Castilleja foliolosa</name>
    <dbReference type="NCBI Taxonomy" id="1961234"/>
    <lineage>
        <taxon>Eukaryota</taxon>
        <taxon>Viridiplantae</taxon>
        <taxon>Streptophyta</taxon>
        <taxon>Embryophyta</taxon>
        <taxon>Tracheophyta</taxon>
        <taxon>Spermatophyta</taxon>
        <taxon>Magnoliopsida</taxon>
        <taxon>eudicotyledons</taxon>
        <taxon>Gunneridae</taxon>
        <taxon>Pentapetalae</taxon>
        <taxon>asterids</taxon>
        <taxon>lamiids</taxon>
        <taxon>Lamiales</taxon>
        <taxon>Orobanchaceae</taxon>
        <taxon>Pedicularideae</taxon>
        <taxon>Castillejinae</taxon>
        <taxon>Castilleja</taxon>
    </lineage>
</organism>
<sequence length="64" mass="7158">MPLYRHELRKGSPLGTVKEFDESSCSALLVRKSFTELHDNIQLVANLFSMVNSQDSRIYGGGLT</sequence>
<gene>
    <name evidence="1" type="ORF">CASFOL_004247</name>
</gene>
<dbReference type="EMBL" id="JAVIJP010000006">
    <property type="protein sequence ID" value="KAL3651245.1"/>
    <property type="molecule type" value="Genomic_DNA"/>
</dbReference>
<reference evidence="2" key="1">
    <citation type="journal article" date="2024" name="IScience">
        <title>Strigolactones Initiate the Formation of Haustorium-like Structures in Castilleja.</title>
        <authorList>
            <person name="Buerger M."/>
            <person name="Peterson D."/>
            <person name="Chory J."/>
        </authorList>
    </citation>
    <scope>NUCLEOTIDE SEQUENCE [LARGE SCALE GENOMIC DNA]</scope>
</reference>
<accession>A0ABD3E9X4</accession>
<dbReference type="Proteomes" id="UP001632038">
    <property type="component" value="Unassembled WGS sequence"/>
</dbReference>
<dbReference type="AlphaFoldDB" id="A0ABD3E9X4"/>